<organism evidence="1 2">
    <name type="scientific">Toxocara canis</name>
    <name type="common">Canine roundworm</name>
    <dbReference type="NCBI Taxonomy" id="6265"/>
    <lineage>
        <taxon>Eukaryota</taxon>
        <taxon>Metazoa</taxon>
        <taxon>Ecdysozoa</taxon>
        <taxon>Nematoda</taxon>
        <taxon>Chromadorea</taxon>
        <taxon>Rhabditida</taxon>
        <taxon>Spirurina</taxon>
        <taxon>Ascaridomorpha</taxon>
        <taxon>Ascaridoidea</taxon>
        <taxon>Toxocaridae</taxon>
        <taxon>Toxocara</taxon>
    </lineage>
</organism>
<dbReference type="EMBL" id="JPKZ01001613">
    <property type="protein sequence ID" value="KHN80949.1"/>
    <property type="molecule type" value="Genomic_DNA"/>
</dbReference>
<comment type="caution">
    <text evidence="1">The sequence shown here is derived from an EMBL/GenBank/DDBJ whole genome shotgun (WGS) entry which is preliminary data.</text>
</comment>
<evidence type="ECO:0000313" key="1">
    <source>
        <dbReference type="EMBL" id="KHN80949.1"/>
    </source>
</evidence>
<dbReference type="Proteomes" id="UP000031036">
    <property type="component" value="Unassembled WGS sequence"/>
</dbReference>
<protein>
    <submittedName>
        <fullName evidence="1">Uncharacterized protein</fullName>
    </submittedName>
</protein>
<dbReference type="AlphaFoldDB" id="A0A0B2VHR0"/>
<dbReference type="OMA" id="FRCKWIM"/>
<sequence length="171" mass="19249">MGALYNIHLSYQFYGNSSMATFGKIFRCKWIMQNACSSSSSDQNTIMSGFTESIETLGCREELLEFVASVQIHHNYDDDATLRFELLSANKPTANSTGSGERRSTEGAVRFRNLNDSLLWTSVDAIDCDLNAVVYRGRLSEDDDERRRANSLGKFTEAQFIGRQQFLDGNN</sequence>
<proteinExistence type="predicted"/>
<reference evidence="1 2" key="1">
    <citation type="submission" date="2014-11" db="EMBL/GenBank/DDBJ databases">
        <title>Genetic blueprint of the zoonotic pathogen Toxocara canis.</title>
        <authorList>
            <person name="Zhu X.-Q."/>
            <person name="Korhonen P.K."/>
            <person name="Cai H."/>
            <person name="Young N.D."/>
            <person name="Nejsum P."/>
            <person name="von Samson-Himmelstjerna G."/>
            <person name="Boag P.R."/>
            <person name="Tan P."/>
            <person name="Li Q."/>
            <person name="Min J."/>
            <person name="Yang Y."/>
            <person name="Wang X."/>
            <person name="Fang X."/>
            <person name="Hall R.S."/>
            <person name="Hofmann A."/>
            <person name="Sternberg P.W."/>
            <person name="Jex A.R."/>
            <person name="Gasser R.B."/>
        </authorList>
    </citation>
    <scope>NUCLEOTIDE SEQUENCE [LARGE SCALE GENOMIC DNA]</scope>
    <source>
        <strain evidence="1">PN_DK_2014</strain>
    </source>
</reference>
<keyword evidence="2" id="KW-1185">Reference proteome</keyword>
<dbReference type="STRING" id="6265.A0A0B2VHR0"/>
<dbReference type="OrthoDB" id="5864059at2759"/>
<gene>
    <name evidence="1" type="ORF">Tcan_00096</name>
</gene>
<evidence type="ECO:0000313" key="2">
    <source>
        <dbReference type="Proteomes" id="UP000031036"/>
    </source>
</evidence>
<name>A0A0B2VHR0_TOXCA</name>
<accession>A0A0B2VHR0</accession>